<dbReference type="EMBL" id="CP126116">
    <property type="protein sequence ID" value="WHZ56201.1"/>
    <property type="molecule type" value="Genomic_DNA"/>
</dbReference>
<sequence length="260" mass="29578">MIVTTAGRTNLGMIKLAEEISSDLKAEYKARKKRSIAKMKEEYKSDVLVVGQNRLELHEEGNADPFFFHPNSAMFRLKRLQKGESDPLIFASDLKEGDRFLDCTLGLGSDSIIASYAAGETGMVTAAEANPFIAYLVEKGLSKWETGIAEFDKCMRRIQVIGMNHAKYLQSLDTNSFDVVYFDPMFEEQIDESNGIEQLRFLSVHQEITEDIIKEAKRVAKKRIVLKNHYKSSSFEKLGFHVYKRKSAKFHFGVIEIKDS</sequence>
<dbReference type="Proteomes" id="UP001226091">
    <property type="component" value="Chromosome"/>
</dbReference>
<keyword evidence="2" id="KW-1185">Reference proteome</keyword>
<name>A0ACD4R6X4_9BACI</name>
<keyword evidence="1" id="KW-0808">Transferase</keyword>
<evidence type="ECO:0000313" key="2">
    <source>
        <dbReference type="Proteomes" id="UP001226091"/>
    </source>
</evidence>
<protein>
    <submittedName>
        <fullName evidence="1">Class I SAM-dependent methyltransferase</fullName>
        <ecNumber evidence="1">2.1.1.-</ecNumber>
    </submittedName>
</protein>
<keyword evidence="1" id="KW-0489">Methyltransferase</keyword>
<proteinExistence type="predicted"/>
<evidence type="ECO:0000313" key="1">
    <source>
        <dbReference type="EMBL" id="WHZ56201.1"/>
    </source>
</evidence>
<reference evidence="2" key="1">
    <citation type="journal article" date="2025" name="Aquaculture">
        <title>Assessment of the bioflocculant production and safety properties of Metabacillus hrfriensis sp. nov. based on phenotypic and whole-genome sequencing analysis.</title>
        <authorList>
            <person name="Zhang R."/>
            <person name="Zhao Z."/>
            <person name="Luo L."/>
            <person name="Wang S."/>
            <person name="Guo K."/>
            <person name="Xu W."/>
        </authorList>
    </citation>
    <scope>NUCLEOTIDE SEQUENCE [LARGE SCALE GENOMIC DNA]</scope>
    <source>
        <strain evidence="2">CT-WN-B3</strain>
    </source>
</reference>
<dbReference type="EC" id="2.1.1.-" evidence="1"/>
<accession>A0ACD4R6X4</accession>
<organism evidence="1 2">
    <name type="scientific">Metabacillus hrfriensis</name>
    <dbReference type="NCBI Taxonomy" id="3048891"/>
    <lineage>
        <taxon>Bacteria</taxon>
        <taxon>Bacillati</taxon>
        <taxon>Bacillota</taxon>
        <taxon>Bacilli</taxon>
        <taxon>Bacillales</taxon>
        <taxon>Bacillaceae</taxon>
        <taxon>Metabacillus</taxon>
    </lineage>
</organism>
<gene>
    <name evidence="1" type="ORF">QLQ22_16035</name>
</gene>